<protein>
    <submittedName>
        <fullName evidence="2">Uncharacterized protein</fullName>
    </submittedName>
</protein>
<keyword evidence="3" id="KW-1185">Reference proteome</keyword>
<reference evidence="2" key="5">
    <citation type="journal article" date="2021" name="G3 (Bethesda)">
        <title>Aegilops tauschii genome assembly Aet v5.0 features greater sequence contiguity and improved annotation.</title>
        <authorList>
            <person name="Wang L."/>
            <person name="Zhu T."/>
            <person name="Rodriguez J.C."/>
            <person name="Deal K.R."/>
            <person name="Dubcovsky J."/>
            <person name="McGuire P.E."/>
            <person name="Lux T."/>
            <person name="Spannagl M."/>
            <person name="Mayer K.F.X."/>
            <person name="Baldrich P."/>
            <person name="Meyers B.C."/>
            <person name="Huo N."/>
            <person name="Gu Y.Q."/>
            <person name="Zhou H."/>
            <person name="Devos K.M."/>
            <person name="Bennetzen J.L."/>
            <person name="Unver T."/>
            <person name="Budak H."/>
            <person name="Gulick P.J."/>
            <person name="Galiba G."/>
            <person name="Kalapos B."/>
            <person name="Nelson D.R."/>
            <person name="Li P."/>
            <person name="You F.M."/>
            <person name="Luo M.C."/>
            <person name="Dvorak J."/>
        </authorList>
    </citation>
    <scope>NUCLEOTIDE SEQUENCE [LARGE SCALE GENOMIC DNA]</scope>
    <source>
        <strain evidence="2">cv. AL8/78</strain>
    </source>
</reference>
<proteinExistence type="predicted"/>
<name>A0A452YSF2_AEGTS</name>
<reference evidence="2" key="3">
    <citation type="journal article" date="2017" name="Nature">
        <title>Genome sequence of the progenitor of the wheat D genome Aegilops tauschii.</title>
        <authorList>
            <person name="Luo M.C."/>
            <person name="Gu Y.Q."/>
            <person name="Puiu D."/>
            <person name="Wang H."/>
            <person name="Twardziok S.O."/>
            <person name="Deal K.R."/>
            <person name="Huo N."/>
            <person name="Zhu T."/>
            <person name="Wang L."/>
            <person name="Wang Y."/>
            <person name="McGuire P.E."/>
            <person name="Liu S."/>
            <person name="Long H."/>
            <person name="Ramasamy R.K."/>
            <person name="Rodriguez J.C."/>
            <person name="Van S.L."/>
            <person name="Yuan L."/>
            <person name="Wang Z."/>
            <person name="Xia Z."/>
            <person name="Xiao L."/>
            <person name="Anderson O.D."/>
            <person name="Ouyang S."/>
            <person name="Liang Y."/>
            <person name="Zimin A.V."/>
            <person name="Pertea G."/>
            <person name="Qi P."/>
            <person name="Bennetzen J.L."/>
            <person name="Dai X."/>
            <person name="Dawson M.W."/>
            <person name="Muller H.G."/>
            <person name="Kugler K."/>
            <person name="Rivarola-Duarte L."/>
            <person name="Spannagl M."/>
            <person name="Mayer K.F.X."/>
            <person name="Lu F.H."/>
            <person name="Bevan M.W."/>
            <person name="Leroy P."/>
            <person name="Li P."/>
            <person name="You F.M."/>
            <person name="Sun Q."/>
            <person name="Liu Z."/>
            <person name="Lyons E."/>
            <person name="Wicker T."/>
            <person name="Salzberg S.L."/>
            <person name="Devos K.M."/>
            <person name="Dvorak J."/>
        </authorList>
    </citation>
    <scope>NUCLEOTIDE SEQUENCE [LARGE SCALE GENOMIC DNA]</scope>
    <source>
        <strain evidence="2">cv. AL8/78</strain>
    </source>
</reference>
<organism evidence="2 3">
    <name type="scientific">Aegilops tauschii subsp. strangulata</name>
    <name type="common">Goatgrass</name>
    <dbReference type="NCBI Taxonomy" id="200361"/>
    <lineage>
        <taxon>Eukaryota</taxon>
        <taxon>Viridiplantae</taxon>
        <taxon>Streptophyta</taxon>
        <taxon>Embryophyta</taxon>
        <taxon>Tracheophyta</taxon>
        <taxon>Spermatophyta</taxon>
        <taxon>Magnoliopsida</taxon>
        <taxon>Liliopsida</taxon>
        <taxon>Poales</taxon>
        <taxon>Poaceae</taxon>
        <taxon>BOP clade</taxon>
        <taxon>Pooideae</taxon>
        <taxon>Triticodae</taxon>
        <taxon>Triticeae</taxon>
        <taxon>Triticinae</taxon>
        <taxon>Aegilops</taxon>
    </lineage>
</organism>
<reference evidence="3" key="2">
    <citation type="journal article" date="2017" name="Nat. Plants">
        <title>The Aegilops tauschii genome reveals multiple impacts of transposons.</title>
        <authorList>
            <person name="Zhao G."/>
            <person name="Zou C."/>
            <person name="Li K."/>
            <person name="Wang K."/>
            <person name="Li T."/>
            <person name="Gao L."/>
            <person name="Zhang X."/>
            <person name="Wang H."/>
            <person name="Yang Z."/>
            <person name="Liu X."/>
            <person name="Jiang W."/>
            <person name="Mao L."/>
            <person name="Kong X."/>
            <person name="Jiao Y."/>
            <person name="Jia J."/>
        </authorList>
    </citation>
    <scope>NUCLEOTIDE SEQUENCE [LARGE SCALE GENOMIC DNA]</scope>
    <source>
        <strain evidence="3">cv. AL8/78</strain>
    </source>
</reference>
<dbReference type="Gramene" id="AET1Gv20520400.30">
    <property type="protein sequence ID" value="AET1Gv20520400.30"/>
    <property type="gene ID" value="AET1Gv20520400"/>
</dbReference>
<reference evidence="3" key="1">
    <citation type="journal article" date="2014" name="Science">
        <title>Ancient hybridizations among the ancestral genomes of bread wheat.</title>
        <authorList>
            <consortium name="International Wheat Genome Sequencing Consortium,"/>
            <person name="Marcussen T."/>
            <person name="Sandve S.R."/>
            <person name="Heier L."/>
            <person name="Spannagl M."/>
            <person name="Pfeifer M."/>
            <person name="Jakobsen K.S."/>
            <person name="Wulff B.B."/>
            <person name="Steuernagel B."/>
            <person name="Mayer K.F."/>
            <person name="Olsen O.A."/>
        </authorList>
    </citation>
    <scope>NUCLEOTIDE SEQUENCE [LARGE SCALE GENOMIC DNA]</scope>
    <source>
        <strain evidence="3">cv. AL8/78</strain>
    </source>
</reference>
<dbReference type="AlphaFoldDB" id="A0A452YSF2"/>
<evidence type="ECO:0000313" key="3">
    <source>
        <dbReference type="Proteomes" id="UP000015105"/>
    </source>
</evidence>
<dbReference type="EnsemblPlants" id="AET1Gv20520400.30">
    <property type="protein sequence ID" value="AET1Gv20520400.30"/>
    <property type="gene ID" value="AET1Gv20520400"/>
</dbReference>
<reference evidence="2" key="4">
    <citation type="submission" date="2019-03" db="UniProtKB">
        <authorList>
            <consortium name="EnsemblPlants"/>
        </authorList>
    </citation>
    <scope>IDENTIFICATION</scope>
</reference>
<sequence length="86" mass="10088">MHDHNMQEMAGVMNREFHELELDGSNYLSWAMDTKIALECRNFGSQLSHLLTAPRKYCKQPILNFVLCTIRHFHFSAFVASYFALY</sequence>
<accession>A0A452YSF2</accession>
<keyword evidence="1" id="KW-0472">Membrane</keyword>
<keyword evidence="1" id="KW-1133">Transmembrane helix</keyword>
<dbReference type="Gramene" id="AET1Gv20520400.31">
    <property type="protein sequence ID" value="AET1Gv20520400.31"/>
    <property type="gene ID" value="AET1Gv20520400"/>
</dbReference>
<dbReference type="Proteomes" id="UP000015105">
    <property type="component" value="Chromosome 1D"/>
</dbReference>
<keyword evidence="1" id="KW-0812">Transmembrane</keyword>
<evidence type="ECO:0000313" key="2">
    <source>
        <dbReference type="EnsemblPlants" id="AET1Gv20520400.30"/>
    </source>
</evidence>
<dbReference type="EnsemblPlants" id="AET1Gv20520400.31">
    <property type="protein sequence ID" value="AET1Gv20520400.31"/>
    <property type="gene ID" value="AET1Gv20520400"/>
</dbReference>
<evidence type="ECO:0000256" key="1">
    <source>
        <dbReference type="SAM" id="Phobius"/>
    </source>
</evidence>
<feature type="transmembrane region" description="Helical" evidence="1">
    <location>
        <begin position="62"/>
        <end position="85"/>
    </location>
</feature>